<organism evidence="4 5">
    <name type="scientific">Sulfitobacter dubius</name>
    <dbReference type="NCBI Taxonomy" id="218673"/>
    <lineage>
        <taxon>Bacteria</taxon>
        <taxon>Pseudomonadati</taxon>
        <taxon>Pseudomonadota</taxon>
        <taxon>Alphaproteobacteria</taxon>
        <taxon>Rhodobacterales</taxon>
        <taxon>Roseobacteraceae</taxon>
        <taxon>Sulfitobacter</taxon>
    </lineage>
</organism>
<keyword evidence="4" id="KW-0614">Plasmid</keyword>
<dbReference type="EMBL" id="CP085145">
    <property type="protein sequence ID" value="UOA16584.1"/>
    <property type="molecule type" value="Genomic_DNA"/>
</dbReference>
<dbReference type="Pfam" id="PF00072">
    <property type="entry name" value="Response_reg"/>
    <property type="match status" value="1"/>
</dbReference>
<name>A0ABY3ZQZ1_9RHOB</name>
<evidence type="ECO:0000256" key="2">
    <source>
        <dbReference type="PROSITE-ProRule" id="PRU00169"/>
    </source>
</evidence>
<dbReference type="SMART" id="SM00448">
    <property type="entry name" value="REC"/>
    <property type="match status" value="1"/>
</dbReference>
<dbReference type="InterPro" id="IPR050595">
    <property type="entry name" value="Bact_response_regulator"/>
</dbReference>
<dbReference type="Gene3D" id="3.40.50.2300">
    <property type="match status" value="1"/>
</dbReference>
<dbReference type="InterPro" id="IPR001789">
    <property type="entry name" value="Sig_transdc_resp-reg_receiver"/>
</dbReference>
<protein>
    <submittedName>
        <fullName evidence="4">Transcriptional regulatory protein TcrX</fullName>
    </submittedName>
</protein>
<evidence type="ECO:0000256" key="1">
    <source>
        <dbReference type="ARBA" id="ARBA00022553"/>
    </source>
</evidence>
<keyword evidence="5" id="KW-1185">Reference proteome</keyword>
<dbReference type="PANTHER" id="PTHR44591">
    <property type="entry name" value="STRESS RESPONSE REGULATOR PROTEIN 1"/>
    <property type="match status" value="1"/>
</dbReference>
<evidence type="ECO:0000313" key="5">
    <source>
        <dbReference type="Proteomes" id="UP000831019"/>
    </source>
</evidence>
<dbReference type="SUPFAM" id="SSF52172">
    <property type="entry name" value="CheY-like"/>
    <property type="match status" value="1"/>
</dbReference>
<dbReference type="PROSITE" id="PS50110">
    <property type="entry name" value="RESPONSE_REGULATORY"/>
    <property type="match status" value="1"/>
</dbReference>
<feature type="modified residue" description="4-aspartylphosphate" evidence="2">
    <location>
        <position position="55"/>
    </location>
</feature>
<sequence>MNIIKILIVEDQPDILEIIKLSLELYDSFEVAECGSGEAALLRASEFNPEVLLLDYMMPDMSGPQTLEKLRQLPGLADVPAIFLTARVGESAESEMLALGAIEVI</sequence>
<evidence type="ECO:0000313" key="4">
    <source>
        <dbReference type="EMBL" id="UOA16584.1"/>
    </source>
</evidence>
<reference evidence="5" key="1">
    <citation type="journal article" date="2022" name="Microorganisms">
        <title>Beyond the ABCs#Discovery of Three New Plasmid Types in Rhodobacterales (RepQ, RepY, RepW).</title>
        <authorList>
            <person name="Freese H.M."/>
            <person name="Ringel V."/>
            <person name="Overmann J."/>
            <person name="Petersen J."/>
        </authorList>
    </citation>
    <scope>NUCLEOTIDE SEQUENCE [LARGE SCALE GENOMIC DNA]</scope>
    <source>
        <strain evidence="5">DSM 109990</strain>
        <plasmid evidence="5">pDSM109990_a</plasmid>
    </source>
</reference>
<feature type="domain" description="Response regulatory" evidence="3">
    <location>
        <begin position="5"/>
        <end position="105"/>
    </location>
</feature>
<geneLocation type="plasmid" evidence="4 5">
    <name>pDSM109990_a</name>
</geneLocation>
<keyword evidence="1 2" id="KW-0597">Phosphoprotein</keyword>
<dbReference type="Proteomes" id="UP000831019">
    <property type="component" value="Plasmid pDSM109990_a"/>
</dbReference>
<evidence type="ECO:0000259" key="3">
    <source>
        <dbReference type="PROSITE" id="PS50110"/>
    </source>
</evidence>
<accession>A0ABY3ZQZ1</accession>
<dbReference type="PANTHER" id="PTHR44591:SF3">
    <property type="entry name" value="RESPONSE REGULATORY DOMAIN-CONTAINING PROTEIN"/>
    <property type="match status" value="1"/>
</dbReference>
<gene>
    <name evidence="4" type="primary">tcrX</name>
    <name evidence="4" type="ORF">DSM109990_03468</name>
</gene>
<dbReference type="RefSeq" id="WP_243263285.1">
    <property type="nucleotide sequence ID" value="NZ_CP085145.1"/>
</dbReference>
<proteinExistence type="predicted"/>
<dbReference type="InterPro" id="IPR011006">
    <property type="entry name" value="CheY-like_superfamily"/>
</dbReference>